<sequence>MIVGSNFGNLRMKICEKSEFRESDDVHAFGILLVDVITGEKPEDLSNLCEGFDGTLIGGNLCNAIDTSFIGKGFDSKISQFLKVVLDCIGLSSNQRPTMLEPWRYGDEVAPRGC</sequence>
<comment type="caution">
    <text evidence="1">The sequence shown here is derived from an EMBL/GenBank/DDBJ whole genome shotgun (WGS) entry which is preliminary data.</text>
</comment>
<accession>A0ACC0M8B5</accession>
<name>A0ACC0M8B5_RHOML</name>
<evidence type="ECO:0000313" key="2">
    <source>
        <dbReference type="Proteomes" id="UP001062846"/>
    </source>
</evidence>
<organism evidence="1 2">
    <name type="scientific">Rhododendron molle</name>
    <name type="common">Chinese azalea</name>
    <name type="synonym">Azalea mollis</name>
    <dbReference type="NCBI Taxonomy" id="49168"/>
    <lineage>
        <taxon>Eukaryota</taxon>
        <taxon>Viridiplantae</taxon>
        <taxon>Streptophyta</taxon>
        <taxon>Embryophyta</taxon>
        <taxon>Tracheophyta</taxon>
        <taxon>Spermatophyta</taxon>
        <taxon>Magnoliopsida</taxon>
        <taxon>eudicotyledons</taxon>
        <taxon>Gunneridae</taxon>
        <taxon>Pentapetalae</taxon>
        <taxon>asterids</taxon>
        <taxon>Ericales</taxon>
        <taxon>Ericaceae</taxon>
        <taxon>Ericoideae</taxon>
        <taxon>Rhodoreae</taxon>
        <taxon>Rhododendron</taxon>
    </lineage>
</organism>
<protein>
    <submittedName>
        <fullName evidence="1">Uncharacterized protein</fullName>
    </submittedName>
</protein>
<dbReference type="Proteomes" id="UP001062846">
    <property type="component" value="Chromosome 9"/>
</dbReference>
<dbReference type="EMBL" id="CM046396">
    <property type="protein sequence ID" value="KAI8537190.1"/>
    <property type="molecule type" value="Genomic_DNA"/>
</dbReference>
<keyword evidence="2" id="KW-1185">Reference proteome</keyword>
<reference evidence="1" key="1">
    <citation type="submission" date="2022-02" db="EMBL/GenBank/DDBJ databases">
        <title>Plant Genome Project.</title>
        <authorList>
            <person name="Zhang R.-G."/>
        </authorList>
    </citation>
    <scope>NUCLEOTIDE SEQUENCE</scope>
    <source>
        <strain evidence="1">AT1</strain>
    </source>
</reference>
<evidence type="ECO:0000313" key="1">
    <source>
        <dbReference type="EMBL" id="KAI8537190.1"/>
    </source>
</evidence>
<proteinExistence type="predicted"/>
<gene>
    <name evidence="1" type="ORF">RHMOL_Rhmol09G0005800</name>
</gene>